<dbReference type="OrthoDB" id="118902at2"/>
<name>A0A4Q1S8C0_9BACT</name>
<proteinExistence type="predicted"/>
<sequence length="154" mass="17559">MRITADQLIAGYPAKRVRDFLRTRESRAIFNEVDLTELTLKPKAARDLLKELVVIGLIKEYRRCAGDLYFELTCHGQNFANAPASKPIHRKTAERVLTEFKQRMERVNATSEYLYRVDTAILFGSMLSDVECLGDVDVAVNLESKVSEETAFKK</sequence>
<dbReference type="RefSeq" id="WP_129210134.1">
    <property type="nucleotide sequence ID" value="NZ_BMGU01000001.1"/>
</dbReference>
<gene>
    <name evidence="1" type="ORF">ESZ00_19785</name>
</gene>
<accession>A0A4Q1S8C0</accession>
<organism evidence="1 2">
    <name type="scientific">Silvibacterium dinghuense</name>
    <dbReference type="NCBI Taxonomy" id="1560006"/>
    <lineage>
        <taxon>Bacteria</taxon>
        <taxon>Pseudomonadati</taxon>
        <taxon>Acidobacteriota</taxon>
        <taxon>Terriglobia</taxon>
        <taxon>Terriglobales</taxon>
        <taxon>Acidobacteriaceae</taxon>
        <taxon>Silvibacterium</taxon>
    </lineage>
</organism>
<reference evidence="1 2" key="1">
    <citation type="journal article" date="2016" name="Int. J. Syst. Evol. Microbiol.">
        <title>Acidipila dinghuensis sp. nov., an acidobacterium isolated from forest soil.</title>
        <authorList>
            <person name="Jiang Y.W."/>
            <person name="Wang J."/>
            <person name="Chen M.H."/>
            <person name="Lv Y.Y."/>
            <person name="Qiu L.H."/>
        </authorList>
    </citation>
    <scope>NUCLEOTIDE SEQUENCE [LARGE SCALE GENOMIC DNA]</scope>
    <source>
        <strain evidence="1 2">DHOF10</strain>
    </source>
</reference>
<dbReference type="Proteomes" id="UP000290253">
    <property type="component" value="Unassembled WGS sequence"/>
</dbReference>
<dbReference type="EMBL" id="SDMK01000006">
    <property type="protein sequence ID" value="RXS93067.1"/>
    <property type="molecule type" value="Genomic_DNA"/>
</dbReference>
<protein>
    <submittedName>
        <fullName evidence="1">Uncharacterized protein</fullName>
    </submittedName>
</protein>
<evidence type="ECO:0000313" key="1">
    <source>
        <dbReference type="EMBL" id="RXS93067.1"/>
    </source>
</evidence>
<dbReference type="AlphaFoldDB" id="A0A4Q1S8C0"/>
<comment type="caution">
    <text evidence="1">The sequence shown here is derived from an EMBL/GenBank/DDBJ whole genome shotgun (WGS) entry which is preliminary data.</text>
</comment>
<evidence type="ECO:0000313" key="2">
    <source>
        <dbReference type="Proteomes" id="UP000290253"/>
    </source>
</evidence>
<keyword evidence="2" id="KW-1185">Reference proteome</keyword>